<accession>A0A1T5DUQ3</accession>
<feature type="domain" description="Ketosynthase family 3 (KS3)" evidence="4">
    <location>
        <begin position="2"/>
        <end position="387"/>
    </location>
</feature>
<name>A0A1T5DUQ3_9SPHI</name>
<dbReference type="Pfam" id="PF02801">
    <property type="entry name" value="Ketoacyl-synt_C"/>
    <property type="match status" value="1"/>
</dbReference>
<dbReference type="SUPFAM" id="SSF53901">
    <property type="entry name" value="Thiolase-like"/>
    <property type="match status" value="1"/>
</dbReference>
<dbReference type="InterPro" id="IPR014031">
    <property type="entry name" value="Ketoacyl_synth_C"/>
</dbReference>
<evidence type="ECO:0000259" key="4">
    <source>
        <dbReference type="PROSITE" id="PS52004"/>
    </source>
</evidence>
<sequence>MKADVFVVGDQLVTPLGIGSATNFVQLLDGRTAIKPVADTQLSGHRIHAARIDEQAWLNKISRPQRFTRLEQLFILSLQAMIDEYRIPLDRSTLVLLSTTKGNVALLHRASTAFPPARVHLPVMADELQGYFGFENRFVTISNACISGALAISVARQLLRHHDGYQQAVVIGGDEISRFIVSGFDAFQALADEPCRPFDRDRKGLNLGEAIAGVYLSKTPARDAVRIMGVGSYNDANHISGPSRTGEGLYRSIAEAMREAGAPPLDFISAHGTATRYNDEMESIALQRCGLSAVPVHSLKGYYGHTLGASGLLETVLGIHSLKNNRLIPSKGFMHQGTSQALNIITADHGDTVKTGKQPDAPAQPLRTFLKTASGFGGCNIATVFQKA</sequence>
<gene>
    <name evidence="5" type="ORF">SAMN05660226_02986</name>
</gene>
<evidence type="ECO:0000256" key="3">
    <source>
        <dbReference type="RuleBase" id="RU003694"/>
    </source>
</evidence>
<evidence type="ECO:0000256" key="2">
    <source>
        <dbReference type="ARBA" id="ARBA00022679"/>
    </source>
</evidence>
<evidence type="ECO:0000313" key="6">
    <source>
        <dbReference type="Proteomes" id="UP000190541"/>
    </source>
</evidence>
<keyword evidence="2 3" id="KW-0808">Transferase</keyword>
<dbReference type="InterPro" id="IPR014030">
    <property type="entry name" value="Ketoacyl_synth_N"/>
</dbReference>
<evidence type="ECO:0000256" key="1">
    <source>
        <dbReference type="ARBA" id="ARBA00008467"/>
    </source>
</evidence>
<dbReference type="PANTHER" id="PTHR11712:SF347">
    <property type="entry name" value="BETA KETOACYL-ACYL CARRIER PROTEIN SYNTHASE"/>
    <property type="match status" value="1"/>
</dbReference>
<dbReference type="Pfam" id="PF00109">
    <property type="entry name" value="ketoacyl-synt"/>
    <property type="match status" value="1"/>
</dbReference>
<reference evidence="5 6" key="1">
    <citation type="submission" date="2017-02" db="EMBL/GenBank/DDBJ databases">
        <authorList>
            <person name="Peterson S.W."/>
        </authorList>
    </citation>
    <scope>NUCLEOTIDE SEQUENCE [LARGE SCALE GENOMIC DNA]</scope>
    <source>
        <strain evidence="5 6">DSM 22899</strain>
    </source>
</reference>
<dbReference type="PANTHER" id="PTHR11712">
    <property type="entry name" value="POLYKETIDE SYNTHASE-RELATED"/>
    <property type="match status" value="1"/>
</dbReference>
<organism evidence="5 6">
    <name type="scientific">Parapedobacter luteus</name>
    <dbReference type="NCBI Taxonomy" id="623280"/>
    <lineage>
        <taxon>Bacteria</taxon>
        <taxon>Pseudomonadati</taxon>
        <taxon>Bacteroidota</taxon>
        <taxon>Sphingobacteriia</taxon>
        <taxon>Sphingobacteriales</taxon>
        <taxon>Sphingobacteriaceae</taxon>
        <taxon>Parapedobacter</taxon>
    </lineage>
</organism>
<dbReference type="EMBL" id="FUYS01000007">
    <property type="protein sequence ID" value="SKB75133.1"/>
    <property type="molecule type" value="Genomic_DNA"/>
</dbReference>
<dbReference type="InterPro" id="IPR020841">
    <property type="entry name" value="PKS_Beta-ketoAc_synthase_dom"/>
</dbReference>
<dbReference type="AlphaFoldDB" id="A0A1T5DUQ3"/>
<dbReference type="OrthoDB" id="9808669at2"/>
<dbReference type="PROSITE" id="PS52004">
    <property type="entry name" value="KS3_2"/>
    <property type="match status" value="1"/>
</dbReference>
<dbReference type="RefSeq" id="WP_079717638.1">
    <property type="nucleotide sequence ID" value="NZ_FUYS01000007.1"/>
</dbReference>
<dbReference type="GO" id="GO:0006633">
    <property type="term" value="P:fatty acid biosynthetic process"/>
    <property type="evidence" value="ECO:0007669"/>
    <property type="project" value="TreeGrafter"/>
</dbReference>
<dbReference type="InterPro" id="IPR016039">
    <property type="entry name" value="Thiolase-like"/>
</dbReference>
<proteinExistence type="inferred from homology"/>
<evidence type="ECO:0000313" key="5">
    <source>
        <dbReference type="EMBL" id="SKB75133.1"/>
    </source>
</evidence>
<dbReference type="InterPro" id="IPR000794">
    <property type="entry name" value="Beta-ketoacyl_synthase"/>
</dbReference>
<dbReference type="SMART" id="SM00825">
    <property type="entry name" value="PKS_KS"/>
    <property type="match status" value="1"/>
</dbReference>
<keyword evidence="6" id="KW-1185">Reference proteome</keyword>
<protein>
    <submittedName>
        <fullName evidence="5">3-oxoacyl-[acyl-carrier-protein] synthase-1</fullName>
    </submittedName>
</protein>
<dbReference type="Gene3D" id="3.40.47.10">
    <property type="match status" value="2"/>
</dbReference>
<dbReference type="STRING" id="623280.SAMN05660226_02986"/>
<comment type="similarity">
    <text evidence="1 3">Belongs to the thiolase-like superfamily. Beta-ketoacyl-ACP synthases family.</text>
</comment>
<dbReference type="GO" id="GO:0004315">
    <property type="term" value="F:3-oxoacyl-[acyl-carrier-protein] synthase activity"/>
    <property type="evidence" value="ECO:0007669"/>
    <property type="project" value="TreeGrafter"/>
</dbReference>
<dbReference type="Proteomes" id="UP000190541">
    <property type="component" value="Unassembled WGS sequence"/>
</dbReference>